<accession>A0A024FSY7</accession>
<dbReference type="Proteomes" id="UP000053237">
    <property type="component" value="Unassembled WGS sequence"/>
</dbReference>
<comment type="caution">
    <text evidence="2">The sequence shown here is derived from an EMBL/GenBank/DDBJ whole genome shotgun (WGS) entry which is preliminary data.</text>
</comment>
<name>A0A024FSY7_9STRA</name>
<evidence type="ECO:0000313" key="2">
    <source>
        <dbReference type="EMBL" id="CCI10180.1"/>
    </source>
</evidence>
<dbReference type="AlphaFoldDB" id="A0A024FSY7"/>
<organism evidence="2 3">
    <name type="scientific">Albugo candida</name>
    <dbReference type="NCBI Taxonomy" id="65357"/>
    <lineage>
        <taxon>Eukaryota</taxon>
        <taxon>Sar</taxon>
        <taxon>Stramenopiles</taxon>
        <taxon>Oomycota</taxon>
        <taxon>Peronosporomycetes</taxon>
        <taxon>Albuginales</taxon>
        <taxon>Albuginaceae</taxon>
        <taxon>Albugo</taxon>
    </lineage>
</organism>
<keyword evidence="3" id="KW-1185">Reference proteome</keyword>
<feature type="region of interest" description="Disordered" evidence="1">
    <location>
        <begin position="1"/>
        <end position="43"/>
    </location>
</feature>
<sequence length="692" mass="80117">MRHPHVAPKGSSRSGVSYDIRGSEPNRELVVRGVKAGQNPDASNRYRTLSETEQENERHAIQATILDIDSRRKTIHKDNLNRQRCRGTKPALATGDCSTPSHKATYPRGRTAWTYSIEEDEDQEAPPAYMSCNDDSGDDILEYSLSGDEKCLAGAGIRSNIQTKKRVKTAQVSRNNQHTSFQSEVFLNTDQGLNESEDERNFSLDIAADLSDMSFEKRRMEYDGTEIVAPSYDESFHSCFTPSSLYSPSALSEDEGLHSDSFMFRHNDTQTSRRNSNDRRPCSAFALATKHIRSGILRAKSARPISTARVARVVKSYYEQKHMEMEEKLLVEQQAAAKLDRAKRGKPPVNLLERQKHSAARKKALVQENEEKLRQMYQQVKARDVPVSTYRTKCEDEVERRTRIMKRSQEYLLRASLPSRMTQALIVEAKANARKVEKRDLSRQFRSKPVPDFDRLHRQWERSEQEKKVRQKESSGEKFSAVPFFEHRQDEYDALRQKRLARKKRISDEKLEYQQAQLRKYHSLMTKINRECSSTSNDPKLTKTDQLRRDELKKRIIAAKERELETQQAQEVRERRLKLAKVRIKQQVELLESQRRDNYPGTFVDLQQVQQIAKDQAKLSKASFRQALLENRKRIMEAVATQPTLMERFMIDLKKEEHKKQALACVVKNVICANKLQLREILTPEEENIAKS</sequence>
<gene>
    <name evidence="2" type="ORF">BN9_074910</name>
</gene>
<evidence type="ECO:0000256" key="1">
    <source>
        <dbReference type="SAM" id="MobiDB-lite"/>
    </source>
</evidence>
<proteinExistence type="predicted"/>
<dbReference type="OrthoDB" id="168140at2759"/>
<protein>
    <submittedName>
        <fullName evidence="2">Uncharacterized protein</fullName>
    </submittedName>
</protein>
<dbReference type="EMBL" id="CAIX01000131">
    <property type="protein sequence ID" value="CCI10180.1"/>
    <property type="molecule type" value="Genomic_DNA"/>
</dbReference>
<reference evidence="2 3" key="1">
    <citation type="submission" date="2012-05" db="EMBL/GenBank/DDBJ databases">
        <title>Recombination and specialization in a pathogen metapopulation.</title>
        <authorList>
            <person name="Gardiner A."/>
            <person name="Kemen E."/>
            <person name="Schultz-Larsen T."/>
            <person name="MacLean D."/>
            <person name="Van Oosterhout C."/>
            <person name="Jones J.D.G."/>
        </authorList>
    </citation>
    <scope>NUCLEOTIDE SEQUENCE [LARGE SCALE GENOMIC DNA]</scope>
    <source>
        <strain evidence="2 3">Ac Nc2</strain>
    </source>
</reference>
<evidence type="ECO:0000313" key="3">
    <source>
        <dbReference type="Proteomes" id="UP000053237"/>
    </source>
</evidence>
<dbReference type="InParanoid" id="A0A024FSY7"/>
<feature type="compositionally biased region" description="Basic and acidic residues" evidence="1">
    <location>
        <begin position="21"/>
        <end position="30"/>
    </location>
</feature>